<feature type="region of interest" description="Disordered" evidence="1">
    <location>
        <begin position="151"/>
        <end position="179"/>
    </location>
</feature>
<reference evidence="3 4" key="1">
    <citation type="submission" date="2024-04" db="EMBL/GenBank/DDBJ databases">
        <title>Phyllosticta paracitricarpa is synonymous to the EU quarantine fungus P. citricarpa based on phylogenomic analyses.</title>
        <authorList>
            <consortium name="Lawrence Berkeley National Laboratory"/>
            <person name="Van ingen-buijs V.A."/>
            <person name="Van westerhoven A.C."/>
            <person name="Haridas S."/>
            <person name="Skiadas P."/>
            <person name="Martin F."/>
            <person name="Groenewald J.Z."/>
            <person name="Crous P.W."/>
            <person name="Seidl M.F."/>
        </authorList>
    </citation>
    <scope>NUCLEOTIDE SEQUENCE [LARGE SCALE GENOMIC DNA]</scope>
    <source>
        <strain evidence="3 4">CBS 141358</strain>
    </source>
</reference>
<protein>
    <submittedName>
        <fullName evidence="3">Uncharacterized protein</fullName>
    </submittedName>
</protein>
<dbReference type="Proteomes" id="UP001367316">
    <property type="component" value="Unassembled WGS sequence"/>
</dbReference>
<keyword evidence="2" id="KW-0472">Membrane</keyword>
<organism evidence="3 4">
    <name type="scientific">Phyllosticta paracitricarpa</name>
    <dbReference type="NCBI Taxonomy" id="2016321"/>
    <lineage>
        <taxon>Eukaryota</taxon>
        <taxon>Fungi</taxon>
        <taxon>Dikarya</taxon>
        <taxon>Ascomycota</taxon>
        <taxon>Pezizomycotina</taxon>
        <taxon>Dothideomycetes</taxon>
        <taxon>Dothideomycetes incertae sedis</taxon>
        <taxon>Botryosphaeriales</taxon>
        <taxon>Phyllostictaceae</taxon>
        <taxon>Phyllosticta</taxon>
    </lineage>
</organism>
<keyword evidence="2" id="KW-0812">Transmembrane</keyword>
<keyword evidence="2" id="KW-1133">Transmembrane helix</keyword>
<accession>A0ABR1N5V4</accession>
<comment type="caution">
    <text evidence="3">The sequence shown here is derived from an EMBL/GenBank/DDBJ whole genome shotgun (WGS) entry which is preliminary data.</text>
</comment>
<keyword evidence="4" id="KW-1185">Reference proteome</keyword>
<sequence>MLRPSFTIFPPFASKGSRLSTVYTYVVNHLAIAVNPLFVSWNPLHNHSPQPHSHLLDTTRFTDNDTPGQPFSITTLTTPLLFLRAPPCNVCSPRHSLSSSQLTARRLHSSRPTINKITASGLEWSLSVCPSVHLSVCPSVYLGDDGLDRSTVVGRRRRRRRHGQAQHHQPTRDRKKGQARRYLLPFPPFPSFPLIACLSVCLFVCLSAVTHPLTTTTNQRKESSTTTPTPPDFPFLLSFFPFPLPLSHPTESQKTRSLARSLISLISLAPSTKRTDVCANNEQ</sequence>
<evidence type="ECO:0000313" key="4">
    <source>
        <dbReference type="Proteomes" id="UP001367316"/>
    </source>
</evidence>
<proteinExistence type="predicted"/>
<dbReference type="EMBL" id="JBBPBF010000017">
    <property type="protein sequence ID" value="KAK7610576.1"/>
    <property type="molecule type" value="Genomic_DNA"/>
</dbReference>
<evidence type="ECO:0000256" key="1">
    <source>
        <dbReference type="SAM" id="MobiDB-lite"/>
    </source>
</evidence>
<evidence type="ECO:0000256" key="2">
    <source>
        <dbReference type="SAM" id="Phobius"/>
    </source>
</evidence>
<feature type="compositionally biased region" description="Basic residues" evidence="1">
    <location>
        <begin position="154"/>
        <end position="165"/>
    </location>
</feature>
<name>A0ABR1N5V4_9PEZI</name>
<evidence type="ECO:0000313" key="3">
    <source>
        <dbReference type="EMBL" id="KAK7610576.1"/>
    </source>
</evidence>
<feature type="transmembrane region" description="Helical" evidence="2">
    <location>
        <begin position="182"/>
        <end position="209"/>
    </location>
</feature>
<gene>
    <name evidence="3" type="ORF">JOL62DRAFT_103952</name>
</gene>